<comment type="caution">
    <text evidence="6">The sequence shown here is derived from an EMBL/GenBank/DDBJ whole genome shotgun (WGS) entry which is preliminary data.</text>
</comment>
<evidence type="ECO:0000256" key="4">
    <source>
        <dbReference type="ARBA" id="ARBA00023136"/>
    </source>
</evidence>
<evidence type="ECO:0000256" key="2">
    <source>
        <dbReference type="ARBA" id="ARBA00022692"/>
    </source>
</evidence>
<dbReference type="GO" id="GO:0016020">
    <property type="term" value="C:membrane"/>
    <property type="evidence" value="ECO:0007669"/>
    <property type="project" value="UniProtKB-SubCell"/>
</dbReference>
<dbReference type="InterPro" id="IPR006260">
    <property type="entry name" value="TonB/TolA_C"/>
</dbReference>
<dbReference type="NCBIfam" id="TIGR01352">
    <property type="entry name" value="tonB_Cterm"/>
    <property type="match status" value="1"/>
</dbReference>
<gene>
    <name evidence="6" type="ORF">J2T57_004462</name>
</gene>
<dbReference type="EMBL" id="JALJXV010000023">
    <property type="protein sequence ID" value="MCP1677283.1"/>
    <property type="molecule type" value="Genomic_DNA"/>
</dbReference>
<protein>
    <submittedName>
        <fullName evidence="6">TonB family protein</fullName>
    </submittedName>
</protein>
<evidence type="ECO:0000313" key="6">
    <source>
        <dbReference type="EMBL" id="MCP1677283.1"/>
    </source>
</evidence>
<keyword evidence="4" id="KW-0472">Membrane</keyword>
<feature type="region of interest" description="Disordered" evidence="5">
    <location>
        <begin position="1"/>
        <end position="20"/>
    </location>
</feature>
<name>A0AAE3KEA7_9GAMM</name>
<dbReference type="Gene3D" id="3.30.1150.10">
    <property type="match status" value="1"/>
</dbReference>
<keyword evidence="7" id="KW-1185">Reference proteome</keyword>
<comment type="subcellular location">
    <subcellularLocation>
        <location evidence="1">Membrane</location>
        <topology evidence="1">Single-pass membrane protein</topology>
    </subcellularLocation>
</comment>
<evidence type="ECO:0000256" key="5">
    <source>
        <dbReference type="SAM" id="MobiDB-lite"/>
    </source>
</evidence>
<dbReference type="AlphaFoldDB" id="A0AAE3KEA7"/>
<feature type="region of interest" description="Disordered" evidence="5">
    <location>
        <begin position="187"/>
        <end position="208"/>
    </location>
</feature>
<evidence type="ECO:0000313" key="7">
    <source>
        <dbReference type="Proteomes" id="UP001205843"/>
    </source>
</evidence>
<feature type="compositionally biased region" description="Basic and acidic residues" evidence="5">
    <location>
        <begin position="1"/>
        <end position="14"/>
    </location>
</feature>
<accession>A0AAE3KEA7</accession>
<keyword evidence="2" id="KW-0812">Transmembrane</keyword>
<dbReference type="SUPFAM" id="SSF74653">
    <property type="entry name" value="TolA/TonB C-terminal domain"/>
    <property type="match status" value="1"/>
</dbReference>
<evidence type="ECO:0000256" key="3">
    <source>
        <dbReference type="ARBA" id="ARBA00022989"/>
    </source>
</evidence>
<keyword evidence="3" id="KW-1133">Transmembrane helix</keyword>
<sequence length="302" mass="33025">MDFHRINHKGESHGPRHRHGFHGATLPVSLAVLLAIPFPSIATSNEWNTSLHTDPMTDRVIVTVSHPSGLNVECHERGFPTVEYGPLRAERGQRIPVRTRVDNAPSRMLAWLADQYGVALSGREAASFLVEAGDGDTLLIRNEMGLSDFRAGEIVSINLSGLRNALDDCPGGFDRLFNIASGEERTAREPSIRWESSPNQTHAGPGRDRTRFVSVWADRVRNAWERPSGTARGATADVAVALRSTGHVDHIEIVRSSGDRNFDQSVIAAIQAASPLPVPDSAEAFQRANLDKVTFRFNPDGS</sequence>
<dbReference type="Proteomes" id="UP001205843">
    <property type="component" value="Unassembled WGS sequence"/>
</dbReference>
<dbReference type="Pfam" id="PF13103">
    <property type="entry name" value="TonB_2"/>
    <property type="match status" value="1"/>
</dbReference>
<proteinExistence type="predicted"/>
<evidence type="ECO:0000256" key="1">
    <source>
        <dbReference type="ARBA" id="ARBA00004167"/>
    </source>
</evidence>
<reference evidence="6" key="1">
    <citation type="submission" date="2022-03" db="EMBL/GenBank/DDBJ databases">
        <title>Genomic Encyclopedia of Type Strains, Phase III (KMG-III): the genomes of soil and plant-associated and newly described type strains.</title>
        <authorList>
            <person name="Whitman W."/>
        </authorList>
    </citation>
    <scope>NUCLEOTIDE SEQUENCE</scope>
    <source>
        <strain evidence="6">ANL 6-2</strain>
    </source>
</reference>
<organism evidence="6 7">
    <name type="scientific">Natronocella acetinitrilica</name>
    <dbReference type="NCBI Taxonomy" id="414046"/>
    <lineage>
        <taxon>Bacteria</taxon>
        <taxon>Pseudomonadati</taxon>
        <taxon>Pseudomonadota</taxon>
        <taxon>Gammaproteobacteria</taxon>
        <taxon>Chromatiales</taxon>
        <taxon>Ectothiorhodospiraceae</taxon>
        <taxon>Natronocella</taxon>
    </lineage>
</organism>